<feature type="compositionally biased region" description="Basic and acidic residues" evidence="3">
    <location>
        <begin position="186"/>
        <end position="213"/>
    </location>
</feature>
<gene>
    <name evidence="5" type="ORF">CAL28_07525</name>
</gene>
<sequence length="239" mass="26898">MASFHYTVKSGKKGAAGQHSNYIGRKGSFEDRDDLIATGHGNLPAWADGNPTAFWRAGDRYERANGAVYREHEIALPAELTREQQVALAGEIVNELAADKPHEYAIHAPRAAIQGEVENAHVHLMVSDRVDDGVERSPQQTFMRYNAAHPERGGRRKDSGGKNKLEMRDALIEKRRKVAELQNTALERHGHDARVDHRTLKEQGEKRRPEKHLGAARVRRMTDELKLRHQETRQADNGG</sequence>
<dbReference type="RefSeq" id="WP_094840817.1">
    <property type="nucleotide sequence ID" value="NZ_NEVS01000002.1"/>
</dbReference>
<evidence type="ECO:0000259" key="4">
    <source>
        <dbReference type="Pfam" id="PF03389"/>
    </source>
</evidence>
<dbReference type="AlphaFoldDB" id="A0A261US99"/>
<dbReference type="OrthoDB" id="1634048at2"/>
<evidence type="ECO:0000313" key="6">
    <source>
        <dbReference type="Proteomes" id="UP000215767"/>
    </source>
</evidence>
<comment type="similarity">
    <text evidence="1">Belongs to the MobA/MobL family.</text>
</comment>
<dbReference type="EMBL" id="NEVS01000002">
    <property type="protein sequence ID" value="OZI64511.1"/>
    <property type="molecule type" value="Genomic_DNA"/>
</dbReference>
<organism evidence="5 6">
    <name type="scientific">Bordetella genomosp. 11</name>
    <dbReference type="NCBI Taxonomy" id="1416808"/>
    <lineage>
        <taxon>Bacteria</taxon>
        <taxon>Pseudomonadati</taxon>
        <taxon>Pseudomonadota</taxon>
        <taxon>Betaproteobacteria</taxon>
        <taxon>Burkholderiales</taxon>
        <taxon>Alcaligenaceae</taxon>
        <taxon>Bordetella</taxon>
    </lineage>
</organism>
<protein>
    <submittedName>
        <fullName evidence="5">Plasmid mobilization protein</fullName>
    </submittedName>
</protein>
<evidence type="ECO:0000256" key="3">
    <source>
        <dbReference type="SAM" id="MobiDB-lite"/>
    </source>
</evidence>
<keyword evidence="2" id="KW-0184">Conjugation</keyword>
<feature type="domain" description="MobA/MobL protein" evidence="4">
    <location>
        <begin position="41"/>
        <end position="217"/>
    </location>
</feature>
<feature type="compositionally biased region" description="Basic and acidic residues" evidence="3">
    <location>
        <begin position="220"/>
        <end position="239"/>
    </location>
</feature>
<evidence type="ECO:0000313" key="5">
    <source>
        <dbReference type="EMBL" id="OZI64511.1"/>
    </source>
</evidence>
<name>A0A261US99_9BORD</name>
<evidence type="ECO:0000256" key="2">
    <source>
        <dbReference type="ARBA" id="ARBA00022971"/>
    </source>
</evidence>
<reference evidence="6" key="1">
    <citation type="submission" date="2017-05" db="EMBL/GenBank/DDBJ databases">
        <title>Complete and WGS of Bordetella genogroups.</title>
        <authorList>
            <person name="Spilker T."/>
            <person name="Lipuma J."/>
        </authorList>
    </citation>
    <scope>NUCLEOTIDE SEQUENCE [LARGE SCALE GENOMIC DNA]</scope>
    <source>
        <strain evidence="6">AU8856</strain>
    </source>
</reference>
<feature type="compositionally biased region" description="Basic and acidic residues" evidence="3">
    <location>
        <begin position="149"/>
        <end position="164"/>
    </location>
</feature>
<dbReference type="Proteomes" id="UP000215767">
    <property type="component" value="Unassembled WGS sequence"/>
</dbReference>
<dbReference type="Pfam" id="PF03389">
    <property type="entry name" value="MobA_MobL"/>
    <property type="match status" value="1"/>
</dbReference>
<evidence type="ECO:0000256" key="1">
    <source>
        <dbReference type="ARBA" id="ARBA00010873"/>
    </source>
</evidence>
<keyword evidence="6" id="KW-1185">Reference proteome</keyword>
<feature type="region of interest" description="Disordered" evidence="3">
    <location>
        <begin position="184"/>
        <end position="239"/>
    </location>
</feature>
<accession>A0A261US99</accession>
<proteinExistence type="inferred from homology"/>
<feature type="region of interest" description="Disordered" evidence="3">
    <location>
        <begin position="145"/>
        <end position="164"/>
    </location>
</feature>
<comment type="caution">
    <text evidence="5">The sequence shown here is derived from an EMBL/GenBank/DDBJ whole genome shotgun (WGS) entry which is preliminary data.</text>
</comment>
<feature type="region of interest" description="Disordered" evidence="3">
    <location>
        <begin position="1"/>
        <end position="20"/>
    </location>
</feature>
<dbReference type="Gene3D" id="3.30.930.30">
    <property type="match status" value="1"/>
</dbReference>
<dbReference type="InterPro" id="IPR005053">
    <property type="entry name" value="MobA_MobL"/>
</dbReference>